<evidence type="ECO:0000256" key="1">
    <source>
        <dbReference type="SAM" id="Phobius"/>
    </source>
</evidence>
<feature type="transmembrane region" description="Helical" evidence="1">
    <location>
        <begin position="294"/>
        <end position="321"/>
    </location>
</feature>
<dbReference type="EMBL" id="JAEMWU010000001">
    <property type="protein sequence ID" value="MBN8204900.1"/>
    <property type="molecule type" value="Genomic_DNA"/>
</dbReference>
<name>A0A939DU16_9MICO</name>
<sequence>MPTSRSLATGVTETLGAAFSTPFVSLFVALLVSVGLLAIVARMHPLEAVAGDVATRRYAPERSALGITAAAVIALFALENVVRGYVVDLADVVSWWRYALPLAGASLGLFVVVVNVLVRGTTQPRAPGASVARRTWTTFGPRWGIVATCISFVALLVTTVCAGVVSSPDAHGRYIWLAIPVPNEADVDPVRVWFYGWEYGLPVLVCLGALSVVTWSVLHFNASRPYIRPETVTDEKRFRREIAASTVRVACATTLIALAGAWRFIAQAGTVSQLAVGAEDHGQPFEATWRYAEFAIAAGWLAPVLEIAGFVLLFFVMAGAARRTGRRSVRRRADAVARETAMP</sequence>
<feature type="transmembrane region" description="Helical" evidence="1">
    <location>
        <begin position="199"/>
        <end position="221"/>
    </location>
</feature>
<gene>
    <name evidence="2" type="ORF">JF543_02880</name>
</gene>
<evidence type="ECO:0000313" key="2">
    <source>
        <dbReference type="EMBL" id="MBN8204900.1"/>
    </source>
</evidence>
<protein>
    <submittedName>
        <fullName evidence="2">Uncharacterized protein</fullName>
    </submittedName>
</protein>
<feature type="transmembrane region" description="Helical" evidence="1">
    <location>
        <begin position="64"/>
        <end position="86"/>
    </location>
</feature>
<feature type="transmembrane region" description="Helical" evidence="1">
    <location>
        <begin position="23"/>
        <end position="43"/>
    </location>
</feature>
<organism evidence="2 3">
    <name type="scientific">Microbacterium esteraromaticum</name>
    <dbReference type="NCBI Taxonomy" id="57043"/>
    <lineage>
        <taxon>Bacteria</taxon>
        <taxon>Bacillati</taxon>
        <taxon>Actinomycetota</taxon>
        <taxon>Actinomycetes</taxon>
        <taxon>Micrococcales</taxon>
        <taxon>Microbacteriaceae</taxon>
        <taxon>Microbacterium</taxon>
    </lineage>
</organism>
<reference evidence="2" key="1">
    <citation type="submission" date="2020-12" db="EMBL/GenBank/DDBJ databases">
        <title>PHA producing bacteria isolated from mangrove.</title>
        <authorList>
            <person name="Zheng W."/>
            <person name="Yu S."/>
            <person name="Huang Y."/>
        </authorList>
    </citation>
    <scope>NUCLEOTIDE SEQUENCE</scope>
    <source>
        <strain evidence="2">GN8-5</strain>
    </source>
</reference>
<proteinExistence type="predicted"/>
<evidence type="ECO:0000313" key="3">
    <source>
        <dbReference type="Proteomes" id="UP000664385"/>
    </source>
</evidence>
<dbReference type="AlphaFoldDB" id="A0A939DU16"/>
<keyword evidence="1" id="KW-1133">Transmembrane helix</keyword>
<feature type="transmembrane region" description="Helical" evidence="1">
    <location>
        <begin position="143"/>
        <end position="165"/>
    </location>
</feature>
<dbReference type="RefSeq" id="WP_179409375.1">
    <property type="nucleotide sequence ID" value="NZ_CP063379.1"/>
</dbReference>
<dbReference type="Proteomes" id="UP000664385">
    <property type="component" value="Unassembled WGS sequence"/>
</dbReference>
<feature type="transmembrane region" description="Helical" evidence="1">
    <location>
        <begin position="242"/>
        <end position="265"/>
    </location>
</feature>
<keyword evidence="1" id="KW-0472">Membrane</keyword>
<accession>A0A939DU16</accession>
<feature type="transmembrane region" description="Helical" evidence="1">
    <location>
        <begin position="98"/>
        <end position="118"/>
    </location>
</feature>
<comment type="caution">
    <text evidence="2">The sequence shown here is derived from an EMBL/GenBank/DDBJ whole genome shotgun (WGS) entry which is preliminary data.</text>
</comment>
<keyword evidence="1" id="KW-0812">Transmembrane</keyword>